<name>A0ABU8WHA1_9BURK</name>
<evidence type="ECO:0000313" key="3">
    <source>
        <dbReference type="Proteomes" id="UP001385892"/>
    </source>
</evidence>
<dbReference type="Proteomes" id="UP001385892">
    <property type="component" value="Unassembled WGS sequence"/>
</dbReference>
<feature type="transmembrane region" description="Helical" evidence="1">
    <location>
        <begin position="31"/>
        <end position="49"/>
    </location>
</feature>
<evidence type="ECO:0000256" key="1">
    <source>
        <dbReference type="SAM" id="Phobius"/>
    </source>
</evidence>
<comment type="caution">
    <text evidence="2">The sequence shown here is derived from an EMBL/GenBank/DDBJ whole genome shotgun (WGS) entry which is preliminary data.</text>
</comment>
<feature type="transmembrane region" description="Helical" evidence="1">
    <location>
        <begin position="253"/>
        <end position="279"/>
    </location>
</feature>
<proteinExistence type="predicted"/>
<gene>
    <name evidence="2" type="ORF">WKW82_09585</name>
</gene>
<sequence>MPSIGLVGAVLVIAGHNNPHAFQMSSFDSEALVWIGFAVIAAAIGIFLWRIGREDLASRAAPRIVSVDALPAGRISPPVVPMMTVGKLHEELEHRSAAWTQERERLQIEEVKLSQLDYLRMDPRKLLTHASEHERANLAAVLGLPRNVNAEVMEDAVRRAGSHSAASWWRGASVDYEEVARDVAKKMGVRNIKTGESVEVVERLAVEALFNKRLSKASPKEREEILAQFGGSRGGASVATAAGGLVLANLSGFALYTAASSALAGITGAIGLTLPFAAYTGMSSALAAVTGPVGWIALGLFAVVKIGGVDFKQTVPAVLAIAAARARLSAERQQALDTLSKAQKRQLIEEARIARLRTYIGKNLAHGTSFEVPQSQVPR</sequence>
<reference evidence="2 3" key="1">
    <citation type="submission" date="2024-03" db="EMBL/GenBank/DDBJ databases">
        <title>Novel species of the genus Variovorax.</title>
        <authorList>
            <person name="Liu Q."/>
            <person name="Xin Y.-H."/>
        </authorList>
    </citation>
    <scope>NUCLEOTIDE SEQUENCE [LARGE SCALE GENOMIC DNA]</scope>
    <source>
        <strain evidence="2 3">KACC 18900</strain>
    </source>
</reference>
<dbReference type="RefSeq" id="WP_340342052.1">
    <property type="nucleotide sequence ID" value="NZ_JBBKZT010000004.1"/>
</dbReference>
<evidence type="ECO:0000313" key="2">
    <source>
        <dbReference type="EMBL" id="MEJ8846900.1"/>
    </source>
</evidence>
<protein>
    <submittedName>
        <fullName evidence="2">Uncharacterized protein</fullName>
    </submittedName>
</protein>
<accession>A0ABU8WHA1</accession>
<keyword evidence="1" id="KW-0812">Transmembrane</keyword>
<dbReference type="EMBL" id="JBBKZT010000004">
    <property type="protein sequence ID" value="MEJ8846900.1"/>
    <property type="molecule type" value="Genomic_DNA"/>
</dbReference>
<keyword evidence="1" id="KW-1133">Transmembrane helix</keyword>
<keyword evidence="3" id="KW-1185">Reference proteome</keyword>
<keyword evidence="1" id="KW-0472">Membrane</keyword>
<organism evidence="2 3">
    <name type="scientific">Variovorax rhizosphaerae</name>
    <dbReference type="NCBI Taxonomy" id="1836200"/>
    <lineage>
        <taxon>Bacteria</taxon>
        <taxon>Pseudomonadati</taxon>
        <taxon>Pseudomonadota</taxon>
        <taxon>Betaproteobacteria</taxon>
        <taxon>Burkholderiales</taxon>
        <taxon>Comamonadaceae</taxon>
        <taxon>Variovorax</taxon>
    </lineage>
</organism>
<feature type="transmembrane region" description="Helical" evidence="1">
    <location>
        <begin position="285"/>
        <end position="304"/>
    </location>
</feature>